<accession>A0AAN0MAM3</accession>
<sequence length="98" mass="10677">MSVSDADIAFATDLFSDLGQVTTRKMFGGLGLYHAGTIFALVSSEGRIYVKTTPDMAQALAEQGSAQFHNMPYWSLPDDALDQPAEACGWAIRFLQQD</sequence>
<keyword evidence="3" id="KW-1185">Reference proteome</keyword>
<name>A0AAN0MAM3_9RHOB</name>
<feature type="domain" description="TfoX N-terminal" evidence="1">
    <location>
        <begin position="13"/>
        <end position="93"/>
    </location>
</feature>
<dbReference type="EMBL" id="CP151767">
    <property type="protein sequence ID" value="WZU66128.1"/>
    <property type="molecule type" value="Genomic_DNA"/>
</dbReference>
<evidence type="ECO:0000313" key="3">
    <source>
        <dbReference type="Proteomes" id="UP001470809"/>
    </source>
</evidence>
<reference evidence="2" key="1">
    <citation type="submission" date="2024-08" db="EMBL/GenBank/DDBJ databases">
        <title>Phylogenomic analyses of a clade within the roseobacter group suggest taxonomic reassignments of species of the genera Aestuariivita, Citreicella, Loktanella, Nautella, Pelagibaca, Ruegeria, Thalassobius, Thiobacimonas and Tropicibacter, and the proposal o.</title>
        <authorList>
            <person name="Jeon C.O."/>
        </authorList>
    </citation>
    <scope>NUCLEOTIDE SEQUENCE</scope>
    <source>
        <strain evidence="2">SS1-5</strain>
    </source>
</reference>
<dbReference type="RefSeq" id="WP_342075455.1">
    <property type="nucleotide sequence ID" value="NZ_CP151767.2"/>
</dbReference>
<dbReference type="AlphaFoldDB" id="A0AAN0MAM3"/>
<dbReference type="Pfam" id="PF04993">
    <property type="entry name" value="TfoX_N"/>
    <property type="match status" value="1"/>
</dbReference>
<dbReference type="Proteomes" id="UP001470809">
    <property type="component" value="Chromosome"/>
</dbReference>
<proteinExistence type="predicted"/>
<organism evidence="2 3">
    <name type="scientific">Yoonia rhodophyticola</name>
    <dbReference type="NCBI Taxonomy" id="3137370"/>
    <lineage>
        <taxon>Bacteria</taxon>
        <taxon>Pseudomonadati</taxon>
        <taxon>Pseudomonadota</taxon>
        <taxon>Alphaproteobacteria</taxon>
        <taxon>Rhodobacterales</taxon>
        <taxon>Paracoccaceae</taxon>
        <taxon>Yoonia</taxon>
    </lineage>
</organism>
<dbReference type="SUPFAM" id="SSF159894">
    <property type="entry name" value="YgaC/TfoX-N like"/>
    <property type="match status" value="1"/>
</dbReference>
<gene>
    <name evidence="2" type="ORF">AABB31_13700</name>
</gene>
<dbReference type="KEGG" id="yrh:AABB31_13700"/>
<dbReference type="Gene3D" id="3.30.1460.30">
    <property type="entry name" value="YgaC/TfoX-N like chaperone"/>
    <property type="match status" value="1"/>
</dbReference>
<evidence type="ECO:0000259" key="1">
    <source>
        <dbReference type="Pfam" id="PF04993"/>
    </source>
</evidence>
<protein>
    <submittedName>
        <fullName evidence="2">TfoX/Sxy family protein</fullName>
    </submittedName>
</protein>
<evidence type="ECO:0000313" key="2">
    <source>
        <dbReference type="EMBL" id="WZU66128.1"/>
    </source>
</evidence>
<dbReference type="InterPro" id="IPR007076">
    <property type="entry name" value="TfoX_N"/>
</dbReference>